<dbReference type="GO" id="GO:0009360">
    <property type="term" value="C:DNA polymerase III complex"/>
    <property type="evidence" value="ECO:0007669"/>
    <property type="project" value="InterPro"/>
</dbReference>
<dbReference type="GO" id="GO:0006261">
    <property type="term" value="P:DNA-templated DNA replication"/>
    <property type="evidence" value="ECO:0007669"/>
    <property type="project" value="TreeGrafter"/>
</dbReference>
<dbReference type="PANTHER" id="PTHR34388:SF1">
    <property type="entry name" value="DNA POLYMERASE III SUBUNIT DELTA"/>
    <property type="match status" value="1"/>
</dbReference>
<dbReference type="SUPFAM" id="SSF52540">
    <property type="entry name" value="P-loop containing nucleoside triphosphate hydrolases"/>
    <property type="match status" value="1"/>
</dbReference>
<dbReference type="NCBIfam" id="TIGR01128">
    <property type="entry name" value="holA"/>
    <property type="match status" value="1"/>
</dbReference>
<keyword evidence="3" id="KW-0808">Transferase</keyword>
<evidence type="ECO:0000256" key="5">
    <source>
        <dbReference type="ARBA" id="ARBA00022705"/>
    </source>
</evidence>
<evidence type="ECO:0000256" key="6">
    <source>
        <dbReference type="ARBA" id="ARBA00022932"/>
    </source>
</evidence>
<evidence type="ECO:0000256" key="2">
    <source>
        <dbReference type="ARBA" id="ARBA00017703"/>
    </source>
</evidence>
<evidence type="ECO:0000256" key="7">
    <source>
        <dbReference type="ARBA" id="ARBA00034754"/>
    </source>
</evidence>
<dbReference type="AlphaFoldDB" id="A0A426V6D2"/>
<dbReference type="GO" id="GO:0003677">
    <property type="term" value="F:DNA binding"/>
    <property type="evidence" value="ECO:0007669"/>
    <property type="project" value="InterPro"/>
</dbReference>
<gene>
    <name evidence="10" type="ORF">EIP75_20635</name>
</gene>
<comment type="catalytic activity">
    <reaction evidence="8">
        <text>DNA(n) + a 2'-deoxyribonucleoside 5'-triphosphate = DNA(n+1) + diphosphate</text>
        <dbReference type="Rhea" id="RHEA:22508"/>
        <dbReference type="Rhea" id="RHEA-COMP:17339"/>
        <dbReference type="Rhea" id="RHEA-COMP:17340"/>
        <dbReference type="ChEBI" id="CHEBI:33019"/>
        <dbReference type="ChEBI" id="CHEBI:61560"/>
        <dbReference type="ChEBI" id="CHEBI:173112"/>
        <dbReference type="EC" id="2.7.7.7"/>
    </reaction>
</comment>
<name>A0A426V6D2_9BURK</name>
<dbReference type="InterPro" id="IPR005790">
    <property type="entry name" value="DNA_polIII_delta"/>
</dbReference>
<accession>A0A426V6D2</accession>
<keyword evidence="11" id="KW-1185">Reference proteome</keyword>
<dbReference type="CDD" id="cd18138">
    <property type="entry name" value="HLD_clamp_pol_III_delta"/>
    <property type="match status" value="1"/>
</dbReference>
<comment type="caution">
    <text evidence="10">The sequence shown here is derived from an EMBL/GenBank/DDBJ whole genome shotgun (WGS) entry which is preliminary data.</text>
</comment>
<dbReference type="Proteomes" id="UP000269265">
    <property type="component" value="Unassembled WGS sequence"/>
</dbReference>
<evidence type="ECO:0000256" key="8">
    <source>
        <dbReference type="ARBA" id="ARBA00049244"/>
    </source>
</evidence>
<comment type="similarity">
    <text evidence="7">Belongs to the DNA polymerase HolA subunit family.</text>
</comment>
<evidence type="ECO:0000256" key="3">
    <source>
        <dbReference type="ARBA" id="ARBA00022679"/>
    </source>
</evidence>
<dbReference type="InterPro" id="IPR027417">
    <property type="entry name" value="P-loop_NTPase"/>
</dbReference>
<dbReference type="EMBL" id="RSED01000022">
    <property type="protein sequence ID" value="RRS02479.1"/>
    <property type="molecule type" value="Genomic_DNA"/>
</dbReference>
<sequence>MQLRHDQLAEHLRKAGPSGLKPVYTLHGDEALLAQEAADAIRATARQAGFTERQVFTVAGAHYDWGGVLGAASAMSLFGDRQLIEIRIPSGKPGKDGSQALQSYCEQAVGNDGLLTIVSLPRLDKTQQGSAWFTALDGAGLNVRCDPVERQALPLWIAQRLAAQGQQVEPGEAGQRTLAFFADRVEGNLLAAHQEVLKLGLLHPPGTLSFDQIDAAVVDVARFNVFKLSEAVLGGHTARALRMIEGLQAEGEAAVLVHWSLSDDILGLHRARQALDAGKPLPMVLREQRVWGPRERLFERVLPQLRGATTARLVHAASIVDGIVKGLRHPQWPDEPWQALARLALMLCRAAAPSPAREGRRGET</sequence>
<dbReference type="SUPFAM" id="SSF48019">
    <property type="entry name" value="post-AAA+ oligomerization domain-like"/>
    <property type="match status" value="1"/>
</dbReference>
<dbReference type="Gene3D" id="3.40.50.300">
    <property type="entry name" value="P-loop containing nucleotide triphosphate hydrolases"/>
    <property type="match status" value="1"/>
</dbReference>
<protein>
    <recommendedName>
        <fullName evidence="2">DNA polymerase III subunit delta</fullName>
        <ecNumber evidence="1">2.7.7.7</ecNumber>
    </recommendedName>
</protein>
<dbReference type="Gene3D" id="1.20.272.10">
    <property type="match status" value="1"/>
</dbReference>
<dbReference type="Pfam" id="PF06144">
    <property type="entry name" value="DNA_pol3_delta"/>
    <property type="match status" value="1"/>
</dbReference>
<dbReference type="InterPro" id="IPR010372">
    <property type="entry name" value="DNA_pol3_delta_N"/>
</dbReference>
<dbReference type="RefSeq" id="WP_125245082.1">
    <property type="nucleotide sequence ID" value="NZ_RSED01000022.1"/>
</dbReference>
<keyword evidence="6" id="KW-0239">DNA-directed DNA polymerase</keyword>
<evidence type="ECO:0000313" key="10">
    <source>
        <dbReference type="EMBL" id="RRS02479.1"/>
    </source>
</evidence>
<dbReference type="InterPro" id="IPR008921">
    <property type="entry name" value="DNA_pol3_clamp-load_cplx_C"/>
</dbReference>
<dbReference type="EC" id="2.7.7.7" evidence="1"/>
<keyword evidence="5" id="KW-0235">DNA replication</keyword>
<dbReference type="OrthoDB" id="9770982at2"/>
<evidence type="ECO:0000256" key="4">
    <source>
        <dbReference type="ARBA" id="ARBA00022695"/>
    </source>
</evidence>
<evidence type="ECO:0000259" key="9">
    <source>
        <dbReference type="Pfam" id="PF06144"/>
    </source>
</evidence>
<dbReference type="GO" id="GO:0003887">
    <property type="term" value="F:DNA-directed DNA polymerase activity"/>
    <property type="evidence" value="ECO:0007669"/>
    <property type="project" value="UniProtKB-KW"/>
</dbReference>
<evidence type="ECO:0000256" key="1">
    <source>
        <dbReference type="ARBA" id="ARBA00012417"/>
    </source>
</evidence>
<proteinExistence type="inferred from homology"/>
<dbReference type="Gene3D" id="1.10.8.60">
    <property type="match status" value="1"/>
</dbReference>
<evidence type="ECO:0000313" key="11">
    <source>
        <dbReference type="Proteomes" id="UP000269265"/>
    </source>
</evidence>
<dbReference type="PANTHER" id="PTHR34388">
    <property type="entry name" value="DNA POLYMERASE III SUBUNIT DELTA"/>
    <property type="match status" value="1"/>
</dbReference>
<reference evidence="10 11" key="1">
    <citation type="submission" date="2018-12" db="EMBL/GenBank/DDBJ databases">
        <title>The whole draft genome of Aquabacterium sp. SJQ9.</title>
        <authorList>
            <person name="Sun L."/>
            <person name="Gao X."/>
            <person name="Chen W."/>
            <person name="Huang K."/>
        </authorList>
    </citation>
    <scope>NUCLEOTIDE SEQUENCE [LARGE SCALE GENOMIC DNA]</scope>
    <source>
        <strain evidence="10 11">SJQ9</strain>
    </source>
</reference>
<feature type="domain" description="DNA polymerase III delta N-terminal" evidence="9">
    <location>
        <begin position="24"/>
        <end position="145"/>
    </location>
</feature>
<organism evidence="10 11">
    <name type="scientific">Aquabacterium soli</name>
    <dbReference type="NCBI Taxonomy" id="2493092"/>
    <lineage>
        <taxon>Bacteria</taxon>
        <taxon>Pseudomonadati</taxon>
        <taxon>Pseudomonadota</taxon>
        <taxon>Betaproteobacteria</taxon>
        <taxon>Burkholderiales</taxon>
        <taxon>Aquabacterium</taxon>
    </lineage>
</organism>
<keyword evidence="4" id="KW-0548">Nucleotidyltransferase</keyword>